<dbReference type="Proteomes" id="UP001142291">
    <property type="component" value="Unassembled WGS sequence"/>
</dbReference>
<evidence type="ECO:0000256" key="1">
    <source>
        <dbReference type="SAM" id="Phobius"/>
    </source>
</evidence>
<reference evidence="3" key="1">
    <citation type="journal article" date="2014" name="Int. J. Syst. Evol. Microbiol.">
        <title>Complete genome sequence of Corynebacterium casei LMG S-19264T (=DSM 44701T), isolated from a smear-ripened cheese.</title>
        <authorList>
            <consortium name="US DOE Joint Genome Institute (JGI-PGF)"/>
            <person name="Walter F."/>
            <person name="Albersmeier A."/>
            <person name="Kalinowski J."/>
            <person name="Ruckert C."/>
        </authorList>
    </citation>
    <scope>NUCLEOTIDE SEQUENCE</scope>
    <source>
        <strain evidence="3">VKM Ac-1940</strain>
    </source>
</reference>
<organism evidence="3 4">
    <name type="scientific">Microbacterium dextranolyticum</name>
    <dbReference type="NCBI Taxonomy" id="36806"/>
    <lineage>
        <taxon>Bacteria</taxon>
        <taxon>Bacillati</taxon>
        <taxon>Actinomycetota</taxon>
        <taxon>Actinomycetes</taxon>
        <taxon>Micrococcales</taxon>
        <taxon>Microbacteriaceae</taxon>
        <taxon>Microbacterium</taxon>
    </lineage>
</organism>
<sequence length="594" mass="61941">MRFVWAVAAFVLAALMIGAGIAQRTVFVGPKTESQAIAVAGDAPYVLIDGAVLNSHDGSQTLRVQEPGQIFAAYGRTGDIEAWLARSDYTHLSLKDGALVSDSVAAAAKPPAGSAVLNPVGSDLWLDEFDQQDELVTPLQLPADMSLLVATDGVKPAPSSLSLTWPVRNATPWAGPLIILGSLLLAVGIVLYVLGVRHVRRSRGPRRKGLPLPVTEPIDLAVEGADKGVVSATPPRRRLTRGRRAFVVVPALAVTAVLATGCTPDAWPQLVPTETPSPSPSVVVPEDQGSPVVTQAQAERIVGRIASDVATADQNRDAAAAAIRLDGTALATRKTNYVLRGAIADQAALPAVPSGHLEVVLPEANDEWPRVFFAVAAGSDAGGTQKPDVIMSITQQDPWSPYKLSTLADLASDAKLNLAPDYVGAIPIPADSPFLAIAPKNLATAYADVVTNGTGSQFAALFDDDEDAFQKQLSENRKSRLDAFNQTGAQTGAMTFSAQAASTAPVALATLDSGAIVAVTVDDLETVKPTNADAVIKVDGNPVVQNLAGAAQSSTGFSTTYANQLFFFVPSQSSKARIQLLGYSSNVLEAKVVG</sequence>
<dbReference type="InterPro" id="IPR058407">
    <property type="entry name" value="DUF8094"/>
</dbReference>
<keyword evidence="1" id="KW-1133">Transmembrane helix</keyword>
<reference evidence="3" key="2">
    <citation type="submission" date="2023-01" db="EMBL/GenBank/DDBJ databases">
        <authorList>
            <person name="Sun Q."/>
            <person name="Evtushenko L."/>
        </authorList>
    </citation>
    <scope>NUCLEOTIDE SEQUENCE</scope>
    <source>
        <strain evidence="3">VKM Ac-1940</strain>
    </source>
</reference>
<gene>
    <name evidence="3" type="ORF">GCM10017591_21530</name>
</gene>
<protein>
    <recommendedName>
        <fullName evidence="2">DUF8094 domain-containing protein</fullName>
    </recommendedName>
</protein>
<comment type="caution">
    <text evidence="3">The sequence shown here is derived from an EMBL/GenBank/DDBJ whole genome shotgun (WGS) entry which is preliminary data.</text>
</comment>
<name>A0A9W6M6Y0_9MICO</name>
<feature type="domain" description="DUF8094" evidence="2">
    <location>
        <begin position="291"/>
        <end position="591"/>
    </location>
</feature>
<dbReference type="Pfam" id="PF26366">
    <property type="entry name" value="DUF8094"/>
    <property type="match status" value="1"/>
</dbReference>
<feature type="transmembrane region" description="Helical" evidence="1">
    <location>
        <begin position="245"/>
        <end position="267"/>
    </location>
</feature>
<dbReference type="EMBL" id="BSER01000009">
    <property type="protein sequence ID" value="GLJ96090.1"/>
    <property type="molecule type" value="Genomic_DNA"/>
</dbReference>
<feature type="transmembrane region" description="Helical" evidence="1">
    <location>
        <begin position="173"/>
        <end position="194"/>
    </location>
</feature>
<keyword evidence="1" id="KW-0472">Membrane</keyword>
<proteinExistence type="predicted"/>
<accession>A0A9W6M6Y0</accession>
<evidence type="ECO:0000313" key="3">
    <source>
        <dbReference type="EMBL" id="GLJ96090.1"/>
    </source>
</evidence>
<keyword evidence="1" id="KW-0812">Transmembrane</keyword>
<dbReference type="AlphaFoldDB" id="A0A9W6M6Y0"/>
<keyword evidence="4" id="KW-1185">Reference proteome</keyword>
<evidence type="ECO:0000313" key="4">
    <source>
        <dbReference type="Proteomes" id="UP001142291"/>
    </source>
</evidence>
<dbReference type="RefSeq" id="WP_204963473.1">
    <property type="nucleotide sequence ID" value="NZ_BAAAUR010000001.1"/>
</dbReference>
<evidence type="ECO:0000259" key="2">
    <source>
        <dbReference type="Pfam" id="PF26366"/>
    </source>
</evidence>